<keyword evidence="4 6" id="KW-1133">Transmembrane helix</keyword>
<feature type="transmembrane region" description="Helical" evidence="6">
    <location>
        <begin position="276"/>
        <end position="296"/>
    </location>
</feature>
<evidence type="ECO:0000313" key="8">
    <source>
        <dbReference type="EMBL" id="CAH0537369.1"/>
    </source>
</evidence>
<dbReference type="PANTHER" id="PTHR43124">
    <property type="entry name" value="PURINE EFFLUX PUMP PBUE"/>
    <property type="match status" value="1"/>
</dbReference>
<feature type="transmembrane region" description="Helical" evidence="6">
    <location>
        <begin position="361"/>
        <end position="384"/>
    </location>
</feature>
<dbReference type="Pfam" id="PF07690">
    <property type="entry name" value="MFS_1"/>
    <property type="match status" value="1"/>
</dbReference>
<feature type="transmembrane region" description="Helical" evidence="6">
    <location>
        <begin position="337"/>
        <end position="355"/>
    </location>
</feature>
<dbReference type="RefSeq" id="WP_237360437.1">
    <property type="nucleotide sequence ID" value="NZ_CAKLDM010000001.1"/>
</dbReference>
<feature type="transmembrane region" description="Helical" evidence="6">
    <location>
        <begin position="172"/>
        <end position="190"/>
    </location>
</feature>
<dbReference type="InterPro" id="IPR050189">
    <property type="entry name" value="MFS_Efflux_Transporters"/>
</dbReference>
<keyword evidence="2" id="KW-1003">Cell membrane</keyword>
<dbReference type="PROSITE" id="PS50850">
    <property type="entry name" value="MFS"/>
    <property type="match status" value="1"/>
</dbReference>
<evidence type="ECO:0000256" key="5">
    <source>
        <dbReference type="ARBA" id="ARBA00023136"/>
    </source>
</evidence>
<evidence type="ECO:0000256" key="4">
    <source>
        <dbReference type="ARBA" id="ARBA00022989"/>
    </source>
</evidence>
<keyword evidence="3 6" id="KW-0812">Transmembrane</keyword>
<evidence type="ECO:0000256" key="1">
    <source>
        <dbReference type="ARBA" id="ARBA00004651"/>
    </source>
</evidence>
<organism evidence="8 9">
    <name type="scientific">Vibrio marisflavi CECT 7928</name>
    <dbReference type="NCBI Taxonomy" id="634439"/>
    <lineage>
        <taxon>Bacteria</taxon>
        <taxon>Pseudomonadati</taxon>
        <taxon>Pseudomonadota</taxon>
        <taxon>Gammaproteobacteria</taxon>
        <taxon>Vibrionales</taxon>
        <taxon>Vibrionaceae</taxon>
        <taxon>Vibrio</taxon>
    </lineage>
</organism>
<dbReference type="EMBL" id="CAKLDM010000001">
    <property type="protein sequence ID" value="CAH0537369.1"/>
    <property type="molecule type" value="Genomic_DNA"/>
</dbReference>
<feature type="transmembrane region" description="Helical" evidence="6">
    <location>
        <begin position="302"/>
        <end position="325"/>
    </location>
</feature>
<proteinExistence type="predicted"/>
<evidence type="ECO:0000256" key="3">
    <source>
        <dbReference type="ARBA" id="ARBA00022692"/>
    </source>
</evidence>
<feature type="transmembrane region" description="Helical" evidence="6">
    <location>
        <begin position="110"/>
        <end position="132"/>
    </location>
</feature>
<dbReference type="PANTHER" id="PTHR43124:SF3">
    <property type="entry name" value="CHLORAMPHENICOL EFFLUX PUMP RV0191"/>
    <property type="match status" value="1"/>
</dbReference>
<dbReference type="SUPFAM" id="SSF103473">
    <property type="entry name" value="MFS general substrate transporter"/>
    <property type="match status" value="1"/>
</dbReference>
<feature type="domain" description="Major facilitator superfamily (MFS) profile" evidence="7">
    <location>
        <begin position="20"/>
        <end position="393"/>
    </location>
</feature>
<keyword evidence="5 6" id="KW-0472">Membrane</keyword>
<evidence type="ECO:0000256" key="2">
    <source>
        <dbReference type="ARBA" id="ARBA00022475"/>
    </source>
</evidence>
<comment type="subcellular location">
    <subcellularLocation>
        <location evidence="1">Cell membrane</location>
        <topology evidence="1">Multi-pass membrane protein</topology>
    </subcellularLocation>
</comment>
<dbReference type="InterPro" id="IPR036259">
    <property type="entry name" value="MFS_trans_sf"/>
</dbReference>
<dbReference type="Gene3D" id="1.20.1250.20">
    <property type="entry name" value="MFS general substrate transporter like domains"/>
    <property type="match status" value="1"/>
</dbReference>
<feature type="transmembrane region" description="Helical" evidence="6">
    <location>
        <begin position="144"/>
        <end position="166"/>
    </location>
</feature>
<comment type="caution">
    <text evidence="8">The sequence shown here is derived from an EMBL/GenBank/DDBJ whole genome shotgun (WGS) entry which is preliminary data.</text>
</comment>
<protein>
    <submittedName>
        <fullName evidence="8">Sugar efflux transporter</fullName>
    </submittedName>
</protein>
<dbReference type="InterPro" id="IPR011701">
    <property type="entry name" value="MFS"/>
</dbReference>
<sequence>MANYKSEELGSAAAGRVPKAAYLLTGCIGVIGANSLVLGPIAPEVALSLSTNVSTIMLAASAFGLGTALSALFLAHHIDRLGAVRVLKMCLILLAIALLSSAVAPTAASLIAAQLVVGLIAGIALPAIYSSAIAVAPSGLESKVVSVVLTGWTISMVAGVSLSVVLSEVLGWRAVYGIIAVLSLAAWYGLSKVKITDKVSKQSLPMPLTAINLPGIKPLLLCCFAFMGAFYGLYGFIGDYLHNALGLPILANSLIALIYGLGFGCAIIFNPITQRVAAKLLLTIVLAIVAFLYLTLAKLGGYASTMYIILFLLGIVNHLAVNLLIVRLTDIDPNKRGTIMGLYSAVTYIGVFIGTSSYGQIYLHYGFSALAYTSMALTVIAAIIGQLGQRSRSAESIQQKLVQ</sequence>
<dbReference type="InterPro" id="IPR020846">
    <property type="entry name" value="MFS_dom"/>
</dbReference>
<feature type="transmembrane region" description="Helical" evidence="6">
    <location>
        <begin position="249"/>
        <end position="269"/>
    </location>
</feature>
<dbReference type="Proteomes" id="UP000838748">
    <property type="component" value="Unassembled WGS sequence"/>
</dbReference>
<evidence type="ECO:0000256" key="6">
    <source>
        <dbReference type="SAM" id="Phobius"/>
    </source>
</evidence>
<keyword evidence="9" id="KW-1185">Reference proteome</keyword>
<evidence type="ECO:0000259" key="7">
    <source>
        <dbReference type="PROSITE" id="PS50850"/>
    </source>
</evidence>
<feature type="transmembrane region" description="Helical" evidence="6">
    <location>
        <begin position="53"/>
        <end position="74"/>
    </location>
</feature>
<feature type="transmembrane region" description="Helical" evidence="6">
    <location>
        <begin position="86"/>
        <end position="104"/>
    </location>
</feature>
<feature type="transmembrane region" description="Helical" evidence="6">
    <location>
        <begin position="211"/>
        <end position="237"/>
    </location>
</feature>
<evidence type="ECO:0000313" key="9">
    <source>
        <dbReference type="Proteomes" id="UP000838748"/>
    </source>
</evidence>
<gene>
    <name evidence="8" type="primary">sotB</name>
    <name evidence="8" type="ORF">VMF7928_01075</name>
</gene>
<feature type="transmembrane region" description="Helical" evidence="6">
    <location>
        <begin position="21"/>
        <end position="41"/>
    </location>
</feature>
<accession>A0ABN8DZU4</accession>
<name>A0ABN8DZU4_9VIBR</name>
<reference evidence="8" key="1">
    <citation type="submission" date="2021-11" db="EMBL/GenBank/DDBJ databases">
        <authorList>
            <person name="Rodrigo-Torres L."/>
            <person name="Arahal R. D."/>
            <person name="Lucena T."/>
        </authorList>
    </citation>
    <scope>NUCLEOTIDE SEQUENCE</scope>
    <source>
        <strain evidence="8">CECT 7928</strain>
    </source>
</reference>